<feature type="transmembrane region" description="Helical" evidence="7">
    <location>
        <begin position="20"/>
        <end position="43"/>
    </location>
</feature>
<proteinExistence type="inferred from homology"/>
<keyword evidence="5 7" id="KW-1133">Transmembrane helix</keyword>
<protein>
    <submittedName>
        <fullName evidence="8">Putative ABC-type transporter, permease component</fullName>
    </submittedName>
</protein>
<dbReference type="PANTHER" id="PTHR30450">
    <property type="entry name" value="ABC TRANSPORTER PERMEASE"/>
    <property type="match status" value="1"/>
</dbReference>
<keyword evidence="4 7" id="KW-0812">Transmembrane</keyword>
<keyword evidence="2 7" id="KW-0813">Transport</keyword>
<dbReference type="InterPro" id="IPR035906">
    <property type="entry name" value="MetI-like_sf"/>
</dbReference>
<dbReference type="CDD" id="cd06261">
    <property type="entry name" value="TM_PBP2"/>
    <property type="match status" value="1"/>
</dbReference>
<feature type="transmembrane region" description="Helical" evidence="7">
    <location>
        <begin position="192"/>
        <end position="214"/>
    </location>
</feature>
<evidence type="ECO:0000256" key="7">
    <source>
        <dbReference type="RuleBase" id="RU363032"/>
    </source>
</evidence>
<dbReference type="Proteomes" id="UP000288351">
    <property type="component" value="Unassembled WGS sequence"/>
</dbReference>
<evidence type="ECO:0000256" key="2">
    <source>
        <dbReference type="ARBA" id="ARBA00022448"/>
    </source>
</evidence>
<accession>A0A059WFN4</accession>
<dbReference type="InterPro" id="IPR000515">
    <property type="entry name" value="MetI-like"/>
</dbReference>
<reference evidence="8 9" key="1">
    <citation type="journal article" date="2019" name="Microbiol. Resour. Announc.">
        <title>Draft Genome Sequence of the Most Traditional epsilon-Poly-l-Lysine Producer, Streptomyces albulus NBRC14147.</title>
        <authorList>
            <person name="Yamanaka K."/>
            <person name="Hamano Y."/>
        </authorList>
    </citation>
    <scope>NUCLEOTIDE SEQUENCE [LARGE SCALE GENOMIC DNA]</scope>
    <source>
        <strain evidence="8 9">NBRC 14147</strain>
    </source>
</reference>
<dbReference type="GO" id="GO:0005886">
    <property type="term" value="C:plasma membrane"/>
    <property type="evidence" value="ECO:0007669"/>
    <property type="project" value="UniProtKB-SubCell"/>
</dbReference>
<feature type="transmembrane region" description="Helical" evidence="7">
    <location>
        <begin position="146"/>
        <end position="172"/>
    </location>
</feature>
<dbReference type="GO" id="GO:0048473">
    <property type="term" value="P:D-methionine transmembrane transport"/>
    <property type="evidence" value="ECO:0007669"/>
    <property type="project" value="TreeGrafter"/>
</dbReference>
<organism evidence="8 9">
    <name type="scientific">Streptomyces noursei</name>
    <name type="common">Streptomyces albulus</name>
    <dbReference type="NCBI Taxonomy" id="1971"/>
    <lineage>
        <taxon>Bacteria</taxon>
        <taxon>Bacillati</taxon>
        <taxon>Actinomycetota</taxon>
        <taxon>Actinomycetes</taxon>
        <taxon>Kitasatosporales</taxon>
        <taxon>Streptomycetaceae</taxon>
        <taxon>Streptomyces</taxon>
    </lineage>
</organism>
<dbReference type="eggNOG" id="COG2011">
    <property type="taxonomic scope" value="Bacteria"/>
</dbReference>
<feature type="transmembrane region" description="Helical" evidence="7">
    <location>
        <begin position="86"/>
        <end position="109"/>
    </location>
</feature>
<dbReference type="Gene3D" id="1.10.3720.10">
    <property type="entry name" value="MetI-like"/>
    <property type="match status" value="1"/>
</dbReference>
<dbReference type="Pfam" id="PF00528">
    <property type="entry name" value="BPD_transp_1"/>
    <property type="match status" value="1"/>
</dbReference>
<evidence type="ECO:0000313" key="9">
    <source>
        <dbReference type="Proteomes" id="UP000288351"/>
    </source>
</evidence>
<name>A0A059WFN4_STRNR</name>
<dbReference type="EMBL" id="BHXC01000002">
    <property type="protein sequence ID" value="GCB87732.1"/>
    <property type="molecule type" value="Genomic_DNA"/>
</dbReference>
<sequence length="221" mass="23253">MIQQDWSLLWPKITEATGQTLYMVLATLALSGLLGLVVGLALYATRKGGILQQRAVFVVLSTVVNVVRPVPALIAIVVLSPVTRELIGTAVGTDAVVFPMTVIATFGVARIVESNLLAVEPGVIEAARAMGTPPVRILLTVLVPEALGPLILGMTFMLVALIDFSVIAGTVGGGGVGNLAITHGYLRFDTRVMVVTVVILIVLVQAAQLLGNVLSRKVLRR</sequence>
<gene>
    <name evidence="8" type="ORF">SALB_00401</name>
</gene>
<comment type="similarity">
    <text evidence="7">Belongs to the binding-protein-dependent transport system permease family.</text>
</comment>
<dbReference type="SUPFAM" id="SSF161098">
    <property type="entry name" value="MetI-like"/>
    <property type="match status" value="1"/>
</dbReference>
<evidence type="ECO:0000256" key="5">
    <source>
        <dbReference type="ARBA" id="ARBA00022989"/>
    </source>
</evidence>
<dbReference type="AlphaFoldDB" id="A0A059WFN4"/>
<comment type="caution">
    <text evidence="8">The sequence shown here is derived from an EMBL/GenBank/DDBJ whole genome shotgun (WGS) entry which is preliminary data.</text>
</comment>
<keyword evidence="3" id="KW-1003">Cell membrane</keyword>
<evidence type="ECO:0000256" key="6">
    <source>
        <dbReference type="ARBA" id="ARBA00023136"/>
    </source>
</evidence>
<dbReference type="RefSeq" id="WP_016576102.1">
    <property type="nucleotide sequence ID" value="NZ_BHXC01000002.1"/>
</dbReference>
<dbReference type="STRING" id="68570.DC74_7829"/>
<dbReference type="InterPro" id="IPR051322">
    <property type="entry name" value="AA_ABC_Transporter_Permease"/>
</dbReference>
<feature type="transmembrane region" description="Helical" evidence="7">
    <location>
        <begin position="55"/>
        <end position="80"/>
    </location>
</feature>
<comment type="subcellular location">
    <subcellularLocation>
        <location evidence="1 7">Cell membrane</location>
        <topology evidence="1 7">Multi-pass membrane protein</topology>
    </subcellularLocation>
</comment>
<evidence type="ECO:0000256" key="4">
    <source>
        <dbReference type="ARBA" id="ARBA00022692"/>
    </source>
</evidence>
<evidence type="ECO:0000256" key="1">
    <source>
        <dbReference type="ARBA" id="ARBA00004651"/>
    </source>
</evidence>
<dbReference type="PANTHER" id="PTHR30450:SF14">
    <property type="entry name" value="TRANSPORTER, PERMEASE PROTEIN, PUTATIVE-RELATED"/>
    <property type="match status" value="1"/>
</dbReference>
<keyword evidence="6 7" id="KW-0472">Membrane</keyword>
<dbReference type="PROSITE" id="PS50928">
    <property type="entry name" value="ABC_TM1"/>
    <property type="match status" value="1"/>
</dbReference>
<evidence type="ECO:0000256" key="3">
    <source>
        <dbReference type="ARBA" id="ARBA00022475"/>
    </source>
</evidence>
<evidence type="ECO:0000313" key="8">
    <source>
        <dbReference type="EMBL" id="GCB87732.1"/>
    </source>
</evidence>